<dbReference type="CDD" id="cd02440">
    <property type="entry name" value="AdoMet_MTases"/>
    <property type="match status" value="1"/>
</dbReference>
<dbReference type="GO" id="GO:0032259">
    <property type="term" value="P:methylation"/>
    <property type="evidence" value="ECO:0007669"/>
    <property type="project" value="UniProtKB-KW"/>
</dbReference>
<keyword evidence="2" id="KW-0808">Transferase</keyword>
<evidence type="ECO:0000313" key="2">
    <source>
        <dbReference type="EMBL" id="TWD75401.1"/>
    </source>
</evidence>
<dbReference type="EMBL" id="VIVK01000002">
    <property type="protein sequence ID" value="TWD75401.1"/>
    <property type="molecule type" value="Genomic_DNA"/>
</dbReference>
<evidence type="ECO:0000259" key="1">
    <source>
        <dbReference type="Pfam" id="PF08242"/>
    </source>
</evidence>
<dbReference type="InterPro" id="IPR013217">
    <property type="entry name" value="Methyltransf_12"/>
</dbReference>
<dbReference type="InterPro" id="IPR029063">
    <property type="entry name" value="SAM-dependent_MTases_sf"/>
</dbReference>
<accession>A0A561B8W2</accession>
<dbReference type="Gene3D" id="3.40.50.150">
    <property type="entry name" value="Vaccinia Virus protein VP39"/>
    <property type="match status" value="1"/>
</dbReference>
<dbReference type="Proteomes" id="UP000318380">
    <property type="component" value="Unassembled WGS sequence"/>
</dbReference>
<dbReference type="Pfam" id="PF08242">
    <property type="entry name" value="Methyltransf_12"/>
    <property type="match status" value="1"/>
</dbReference>
<protein>
    <submittedName>
        <fullName evidence="2">Methyltransferase family protein</fullName>
    </submittedName>
</protein>
<proteinExistence type="predicted"/>
<organism evidence="2 3">
    <name type="scientific">Kribbella amoyensis</name>
    <dbReference type="NCBI Taxonomy" id="996641"/>
    <lineage>
        <taxon>Bacteria</taxon>
        <taxon>Bacillati</taxon>
        <taxon>Actinomycetota</taxon>
        <taxon>Actinomycetes</taxon>
        <taxon>Propionibacteriales</taxon>
        <taxon>Kribbellaceae</taxon>
        <taxon>Kribbella</taxon>
    </lineage>
</organism>
<gene>
    <name evidence="2" type="ORF">FB561_6839</name>
</gene>
<evidence type="ECO:0000313" key="3">
    <source>
        <dbReference type="Proteomes" id="UP000318380"/>
    </source>
</evidence>
<comment type="caution">
    <text evidence="2">The sequence shown here is derived from an EMBL/GenBank/DDBJ whole genome shotgun (WGS) entry which is preliminary data.</text>
</comment>
<name>A0A561B8W2_9ACTN</name>
<keyword evidence="2" id="KW-0489">Methyltransferase</keyword>
<dbReference type="SUPFAM" id="SSF53335">
    <property type="entry name" value="S-adenosyl-L-methionine-dependent methyltransferases"/>
    <property type="match status" value="1"/>
</dbReference>
<keyword evidence="3" id="KW-1185">Reference proteome</keyword>
<dbReference type="AlphaFoldDB" id="A0A561B8W2"/>
<dbReference type="GO" id="GO:0008168">
    <property type="term" value="F:methyltransferase activity"/>
    <property type="evidence" value="ECO:0007669"/>
    <property type="project" value="UniProtKB-KW"/>
</dbReference>
<sequence length="322" mass="35330">MSLSADVWTWAWEHWTEVDSRRTEEPVGSDANGSSAGAVGLDADALDAGVLGAEVLGMVAANEADWDARAPLHAASAFYGRPAEYWFADYEWEDLGELRGRDIVHLQCHLGTETIAFARRGANTTGLDLSAKSLDEARRIAAAADVDVDYVHANVYDAAGALGGRQFDVVYTGKGALCYLPDLARWADVVTRLLKPGGFVYIAEFHPLLNSLRPVSLPGESEDLVLRNDYLEGRGPIAHDSDVTYTGDVVPGRQRSYEWMHGLGELVTTLAAAGLRIDVLRESEVLQWPRWPSMVQTPEGWWRLPDEAPRIPLLFALKATKI</sequence>
<reference evidence="2 3" key="1">
    <citation type="submission" date="2019-06" db="EMBL/GenBank/DDBJ databases">
        <title>Sequencing the genomes of 1000 actinobacteria strains.</title>
        <authorList>
            <person name="Klenk H.-P."/>
        </authorList>
    </citation>
    <scope>NUCLEOTIDE SEQUENCE [LARGE SCALE GENOMIC DNA]</scope>
    <source>
        <strain evidence="2 3">DSM 24683</strain>
    </source>
</reference>
<feature type="domain" description="Methyltransferase type 12" evidence="1">
    <location>
        <begin position="105"/>
        <end position="199"/>
    </location>
</feature>